<feature type="transmembrane region" description="Helical" evidence="2">
    <location>
        <begin position="15"/>
        <end position="42"/>
    </location>
</feature>
<keyword evidence="4" id="KW-1185">Reference proteome</keyword>
<protein>
    <submittedName>
        <fullName evidence="3">Uncharacterized protein</fullName>
    </submittedName>
</protein>
<feature type="region of interest" description="Disordered" evidence="1">
    <location>
        <begin position="95"/>
        <end position="126"/>
    </location>
</feature>
<name>A0A6A6RKE3_9PLEO</name>
<feature type="compositionally biased region" description="Acidic residues" evidence="1">
    <location>
        <begin position="100"/>
        <end position="110"/>
    </location>
</feature>
<organism evidence="3 4">
    <name type="scientific">Massarina eburnea CBS 473.64</name>
    <dbReference type="NCBI Taxonomy" id="1395130"/>
    <lineage>
        <taxon>Eukaryota</taxon>
        <taxon>Fungi</taxon>
        <taxon>Dikarya</taxon>
        <taxon>Ascomycota</taxon>
        <taxon>Pezizomycotina</taxon>
        <taxon>Dothideomycetes</taxon>
        <taxon>Pleosporomycetidae</taxon>
        <taxon>Pleosporales</taxon>
        <taxon>Massarineae</taxon>
        <taxon>Massarinaceae</taxon>
        <taxon>Massarina</taxon>
    </lineage>
</organism>
<proteinExistence type="predicted"/>
<evidence type="ECO:0000313" key="4">
    <source>
        <dbReference type="Proteomes" id="UP000799753"/>
    </source>
</evidence>
<evidence type="ECO:0000313" key="3">
    <source>
        <dbReference type="EMBL" id="KAF2635537.1"/>
    </source>
</evidence>
<evidence type="ECO:0000256" key="1">
    <source>
        <dbReference type="SAM" id="MobiDB-lite"/>
    </source>
</evidence>
<evidence type="ECO:0000256" key="2">
    <source>
        <dbReference type="SAM" id="Phobius"/>
    </source>
</evidence>
<keyword evidence="2" id="KW-0812">Transmembrane</keyword>
<sequence>MSTVNTNDFKAIRSIALTALGISIVCLVIVTSAIVYAMLWWIKIQRKGRKVDKQINTIHEERKRLRALRDAKAYNGYASKSKAVREELDIVDLERGPDPYAEDSVDAESGEAERLDSGSDTTPVGEATPLRRVTIPRKPVPKSSWWRVSRTPGDMQDFAKHNITGNYPSSAAPAVGERMHHLTRNGSVFPPLAPSTQPLSSCHDGFEWVPLRG</sequence>
<keyword evidence="2" id="KW-0472">Membrane</keyword>
<reference evidence="3" key="1">
    <citation type="journal article" date="2020" name="Stud. Mycol.">
        <title>101 Dothideomycetes genomes: a test case for predicting lifestyles and emergence of pathogens.</title>
        <authorList>
            <person name="Haridas S."/>
            <person name="Albert R."/>
            <person name="Binder M."/>
            <person name="Bloem J."/>
            <person name="Labutti K."/>
            <person name="Salamov A."/>
            <person name="Andreopoulos B."/>
            <person name="Baker S."/>
            <person name="Barry K."/>
            <person name="Bills G."/>
            <person name="Bluhm B."/>
            <person name="Cannon C."/>
            <person name="Castanera R."/>
            <person name="Culley D."/>
            <person name="Daum C."/>
            <person name="Ezra D."/>
            <person name="Gonzalez J."/>
            <person name="Henrissat B."/>
            <person name="Kuo A."/>
            <person name="Liang C."/>
            <person name="Lipzen A."/>
            <person name="Lutzoni F."/>
            <person name="Magnuson J."/>
            <person name="Mondo S."/>
            <person name="Nolan M."/>
            <person name="Ohm R."/>
            <person name="Pangilinan J."/>
            <person name="Park H.-J."/>
            <person name="Ramirez L."/>
            <person name="Alfaro M."/>
            <person name="Sun H."/>
            <person name="Tritt A."/>
            <person name="Yoshinaga Y."/>
            <person name="Zwiers L.-H."/>
            <person name="Turgeon B."/>
            <person name="Goodwin S."/>
            <person name="Spatafora J."/>
            <person name="Crous P."/>
            <person name="Grigoriev I."/>
        </authorList>
    </citation>
    <scope>NUCLEOTIDE SEQUENCE</scope>
    <source>
        <strain evidence="3">CBS 473.64</strain>
    </source>
</reference>
<dbReference type="EMBL" id="MU006806">
    <property type="protein sequence ID" value="KAF2635537.1"/>
    <property type="molecule type" value="Genomic_DNA"/>
</dbReference>
<keyword evidence="2" id="KW-1133">Transmembrane helix</keyword>
<gene>
    <name evidence="3" type="ORF">P280DRAFT_484587</name>
</gene>
<accession>A0A6A6RKE3</accession>
<dbReference type="Proteomes" id="UP000799753">
    <property type="component" value="Unassembled WGS sequence"/>
</dbReference>
<dbReference type="AlphaFoldDB" id="A0A6A6RKE3"/>